<dbReference type="EMBL" id="JAPQKQ010000001">
    <property type="protein sequence ID" value="KAJ5213769.1"/>
    <property type="molecule type" value="Genomic_DNA"/>
</dbReference>
<dbReference type="AlphaFoldDB" id="A0A9W9T908"/>
<evidence type="ECO:0000313" key="2">
    <source>
        <dbReference type="EMBL" id="KAJ5213769.1"/>
    </source>
</evidence>
<comment type="caution">
    <text evidence="2">The sequence shown here is derived from an EMBL/GenBank/DDBJ whole genome shotgun (WGS) entry which is preliminary data.</text>
</comment>
<reference evidence="2" key="2">
    <citation type="journal article" date="2023" name="IMA Fungus">
        <title>Comparative genomic study of the Penicillium genus elucidates a diverse pangenome and 15 lateral gene transfer events.</title>
        <authorList>
            <person name="Petersen C."/>
            <person name="Sorensen T."/>
            <person name="Nielsen M.R."/>
            <person name="Sondergaard T.E."/>
            <person name="Sorensen J.L."/>
            <person name="Fitzpatrick D.A."/>
            <person name="Frisvad J.C."/>
            <person name="Nielsen K.L."/>
        </authorList>
    </citation>
    <scope>NUCLEOTIDE SEQUENCE</scope>
    <source>
        <strain evidence="2">IBT 20477</strain>
    </source>
</reference>
<sequence>MGTATDLPSLSNPSDPLDGLPPPYTEHDPQSAAQAPQYEIPSYTACASTSTSATAKFPPAMNGYFQWKLTTTFHLGPTADEKLYAVSTPATVFNNKPTIVLHDGPTNKHPVMATAQGDKWGRSRPVAITLPPRPGSQHQDSIVEQVVPGGSLKHFSPSHMFEISVGPKGTTPEKFEWRKSHGNEIKELVGFSYGWKLVRLTGPVKSVAGSRKERDRGYTSDGLEIVALIAHNASWSMTKGFRFAFMGAGLTGTMGENWEIVVVTSALQLWFIDVQGTSATTAAPGVATSLN</sequence>
<protein>
    <submittedName>
        <fullName evidence="2">Uncharacterized protein</fullName>
    </submittedName>
</protein>
<evidence type="ECO:0000313" key="3">
    <source>
        <dbReference type="Proteomes" id="UP001150942"/>
    </source>
</evidence>
<gene>
    <name evidence="2" type="ORF">N7449_000938</name>
</gene>
<evidence type="ECO:0000256" key="1">
    <source>
        <dbReference type="SAM" id="MobiDB-lite"/>
    </source>
</evidence>
<proteinExistence type="predicted"/>
<accession>A0A9W9T908</accession>
<feature type="compositionally biased region" description="Polar residues" evidence="1">
    <location>
        <begin position="1"/>
        <end position="14"/>
    </location>
</feature>
<dbReference type="Proteomes" id="UP001150942">
    <property type="component" value="Unassembled WGS sequence"/>
</dbReference>
<keyword evidence="3" id="KW-1185">Reference proteome</keyword>
<reference evidence="2" key="1">
    <citation type="submission" date="2022-11" db="EMBL/GenBank/DDBJ databases">
        <authorList>
            <person name="Petersen C."/>
        </authorList>
    </citation>
    <scope>NUCLEOTIDE SEQUENCE</scope>
    <source>
        <strain evidence="2">IBT 20477</strain>
    </source>
</reference>
<feature type="region of interest" description="Disordered" evidence="1">
    <location>
        <begin position="1"/>
        <end position="37"/>
    </location>
</feature>
<name>A0A9W9T908_9EURO</name>
<dbReference type="OrthoDB" id="5073671at2759"/>
<organism evidence="2 3">
    <name type="scientific">Penicillium cf. viridicatum</name>
    <dbReference type="NCBI Taxonomy" id="2972119"/>
    <lineage>
        <taxon>Eukaryota</taxon>
        <taxon>Fungi</taxon>
        <taxon>Dikarya</taxon>
        <taxon>Ascomycota</taxon>
        <taxon>Pezizomycotina</taxon>
        <taxon>Eurotiomycetes</taxon>
        <taxon>Eurotiomycetidae</taxon>
        <taxon>Eurotiales</taxon>
        <taxon>Aspergillaceae</taxon>
        <taxon>Penicillium</taxon>
    </lineage>
</organism>